<dbReference type="RefSeq" id="WP_116176928.1">
    <property type="nucleotide sequence ID" value="NZ_CP144375.1"/>
</dbReference>
<feature type="signal peptide" evidence="1">
    <location>
        <begin position="1"/>
        <end position="18"/>
    </location>
</feature>
<feature type="chain" id="PRO_5038544792" evidence="1">
    <location>
        <begin position="19"/>
        <end position="208"/>
    </location>
</feature>
<organism evidence="2 3">
    <name type="scientific">Kutzneria buriramensis</name>
    <dbReference type="NCBI Taxonomy" id="1045776"/>
    <lineage>
        <taxon>Bacteria</taxon>
        <taxon>Bacillati</taxon>
        <taxon>Actinomycetota</taxon>
        <taxon>Actinomycetes</taxon>
        <taxon>Pseudonocardiales</taxon>
        <taxon>Pseudonocardiaceae</taxon>
        <taxon>Kutzneria</taxon>
    </lineage>
</organism>
<keyword evidence="1" id="KW-0732">Signal</keyword>
<dbReference type="InterPro" id="IPR025649">
    <property type="entry name" value="DUF4360"/>
</dbReference>
<proteinExistence type="predicted"/>
<gene>
    <name evidence="2" type="ORF">BCF44_1096</name>
</gene>
<dbReference type="Proteomes" id="UP000256269">
    <property type="component" value="Unassembled WGS sequence"/>
</dbReference>
<dbReference type="OrthoDB" id="482707at2"/>
<dbReference type="Pfam" id="PF14273">
    <property type="entry name" value="DUF4360"/>
    <property type="match status" value="1"/>
</dbReference>
<dbReference type="EMBL" id="QUNO01000009">
    <property type="protein sequence ID" value="REH43463.1"/>
    <property type="molecule type" value="Genomic_DNA"/>
</dbReference>
<dbReference type="PANTHER" id="PTHR38847:SF1">
    <property type="entry name" value="PSEUDOURIDINE SYNTHASE RSUA_RLUA-LIKE DOMAIN-CONTAINING PROTEIN"/>
    <property type="match status" value="1"/>
</dbReference>
<name>A0A3E0HE79_9PSEU</name>
<evidence type="ECO:0000313" key="3">
    <source>
        <dbReference type="Proteomes" id="UP000256269"/>
    </source>
</evidence>
<accession>A0A3E0HE79</accession>
<comment type="caution">
    <text evidence="2">The sequence shown here is derived from an EMBL/GenBank/DDBJ whole genome shotgun (WGS) entry which is preliminary data.</text>
</comment>
<reference evidence="2 3" key="1">
    <citation type="submission" date="2018-08" db="EMBL/GenBank/DDBJ databases">
        <title>Genomic Encyclopedia of Archaeal and Bacterial Type Strains, Phase II (KMG-II): from individual species to whole genera.</title>
        <authorList>
            <person name="Goeker M."/>
        </authorList>
    </citation>
    <scope>NUCLEOTIDE SEQUENCE [LARGE SCALE GENOMIC DNA]</scope>
    <source>
        <strain evidence="2 3">DSM 45791</strain>
    </source>
</reference>
<evidence type="ECO:0000256" key="1">
    <source>
        <dbReference type="SAM" id="SignalP"/>
    </source>
</evidence>
<dbReference type="PANTHER" id="PTHR38847">
    <property type="match status" value="1"/>
</dbReference>
<protein>
    <submittedName>
        <fullName evidence="2">Uncharacterized protein DUF4360</fullName>
    </submittedName>
</protein>
<dbReference type="AlphaFoldDB" id="A0A3E0HE79"/>
<keyword evidence="3" id="KW-1185">Reference proteome</keyword>
<evidence type="ECO:0000313" key="2">
    <source>
        <dbReference type="EMBL" id="REH43463.1"/>
    </source>
</evidence>
<sequence length="208" mass="22192">MLTTIAAVGALLSALTMAPHDWSSPPPPDKIVIDVATVNGSGCPAHTAAVAVSDDNTSFTVTYSNFMAKVGPGASPTDFIKNCQLNLRVHVPQGFTYAIAEADYRGFAHLEPGATGQEKANYYFQGMPQTAAVTHKLTTPLDDDWQTTDTTDVASLVYAPCGEERNFNINTELRAGLGTSDPTKTSFVAMFSTDGGITTTYHFAWKTC</sequence>